<proteinExistence type="predicted"/>
<dbReference type="InterPro" id="IPR047727">
    <property type="entry name" value="Sce7725-like"/>
</dbReference>
<evidence type="ECO:0000313" key="2">
    <source>
        <dbReference type="Proteomes" id="UP000518904"/>
    </source>
</evidence>
<dbReference type="Proteomes" id="UP000518904">
    <property type="component" value="Unassembled WGS sequence"/>
</dbReference>
<dbReference type="AlphaFoldDB" id="A0A7Y0SD70"/>
<reference evidence="1 2" key="1">
    <citation type="submission" date="2020-04" db="EMBL/GenBank/DDBJ databases">
        <title>Whole-genome sequencing of Vibrio spp. from China reveals different genetic environments of blaCTX-M-14 among diverse lineages.</title>
        <authorList>
            <person name="Zheng Z."/>
            <person name="Ye L."/>
            <person name="Chen S."/>
        </authorList>
    </citation>
    <scope>NUCLEOTIDE SEQUENCE [LARGE SCALE GENOMIC DNA]</scope>
    <source>
        <strain evidence="1 2">Vb0551</strain>
    </source>
</reference>
<organism evidence="1 2">
    <name type="scientific">Vibrio parahaemolyticus</name>
    <dbReference type="NCBI Taxonomy" id="670"/>
    <lineage>
        <taxon>Bacteria</taxon>
        <taxon>Pseudomonadati</taxon>
        <taxon>Pseudomonadota</taxon>
        <taxon>Gammaproteobacteria</taxon>
        <taxon>Vibrionales</taxon>
        <taxon>Vibrionaceae</taxon>
        <taxon>Vibrio</taxon>
    </lineage>
</organism>
<accession>A0A7Y0SD70</accession>
<feature type="non-terminal residue" evidence="1">
    <location>
        <position position="1"/>
    </location>
</feature>
<name>A0A7Y0SD70_VIBPH</name>
<sequence>ITSRAQVNAVFATQNTTSQFLASMPQLVKLQDCFAARGRNADYPLHPYNFTDAHLTYVNMPNAIGFGDYQIVGEQYTENGGPARAVALHITYVNT</sequence>
<protein>
    <submittedName>
        <fullName evidence="1">Sce7725 family protein</fullName>
    </submittedName>
</protein>
<dbReference type="EMBL" id="JABCLB010000087">
    <property type="protein sequence ID" value="NMU81329.1"/>
    <property type="molecule type" value="Genomic_DNA"/>
</dbReference>
<gene>
    <name evidence="1" type="ORF">HKB16_00385</name>
</gene>
<evidence type="ECO:0000313" key="1">
    <source>
        <dbReference type="EMBL" id="NMU81329.1"/>
    </source>
</evidence>
<dbReference type="NCBIfam" id="NF033831">
    <property type="entry name" value="sce7725_fam"/>
    <property type="match status" value="1"/>
</dbReference>
<comment type="caution">
    <text evidence="1">The sequence shown here is derived from an EMBL/GenBank/DDBJ whole genome shotgun (WGS) entry which is preliminary data.</text>
</comment>
<feature type="non-terminal residue" evidence="1">
    <location>
        <position position="95"/>
    </location>
</feature>